<evidence type="ECO:0008006" key="4">
    <source>
        <dbReference type="Google" id="ProtNLM"/>
    </source>
</evidence>
<name>A0A3F3H0D2_9LACO</name>
<protein>
    <recommendedName>
        <fullName evidence="4">Methyl-accepting chemotaxis protein</fullName>
    </recommendedName>
</protein>
<dbReference type="EMBL" id="DF968083">
    <property type="protein sequence ID" value="GAP04601.1"/>
    <property type="molecule type" value="Genomic_DNA"/>
</dbReference>
<accession>A0A3F3H0D2</accession>
<dbReference type="AlphaFoldDB" id="A0A3F3H0D2"/>
<proteinExistence type="predicted"/>
<evidence type="ECO:0000313" key="2">
    <source>
        <dbReference type="EMBL" id="GAP04601.1"/>
    </source>
</evidence>
<dbReference type="RefSeq" id="WP_047974276.1">
    <property type="nucleotide sequence ID" value="NZ_BOJU01000004.1"/>
</dbReference>
<organism evidence="2">
    <name type="scientific">Fructobacillus tropaeoli</name>
    <dbReference type="NCBI Taxonomy" id="709323"/>
    <lineage>
        <taxon>Bacteria</taxon>
        <taxon>Bacillati</taxon>
        <taxon>Bacillota</taxon>
        <taxon>Bacilli</taxon>
        <taxon>Lactobacillales</taxon>
        <taxon>Lactobacillaceae</taxon>
        <taxon>Fructobacillus</taxon>
    </lineage>
</organism>
<evidence type="ECO:0000313" key="3">
    <source>
        <dbReference type="Proteomes" id="UP001314262"/>
    </source>
</evidence>
<dbReference type="EMBL" id="CAUZLT010000004">
    <property type="protein sequence ID" value="CAK1246426.1"/>
    <property type="molecule type" value="Genomic_DNA"/>
</dbReference>
<evidence type="ECO:0000313" key="1">
    <source>
        <dbReference type="EMBL" id="CAK1246426.1"/>
    </source>
</evidence>
<gene>
    <name evidence="2" type="ORF">FTRO_0060570</name>
    <name evidence="1" type="ORF">R53137_KAKDMLNK_01071</name>
</gene>
<reference evidence="1 3" key="2">
    <citation type="submission" date="2023-10" db="EMBL/GenBank/DDBJ databases">
        <authorList>
            <person name="Botero Cardona J."/>
        </authorList>
    </citation>
    <scope>NUCLEOTIDE SEQUENCE [LARGE SCALE GENOMIC DNA]</scope>
    <source>
        <strain evidence="1 3">R-53137</strain>
    </source>
</reference>
<sequence>MAKFNPKQLQYYLQALQDVLTKTQETADHVSPFFVKLDSAKQESAVADMPKADFAEVKAEFDDAVAVYQENAKTLAALTVPVRFMGAHKTLAKAYQDYADATAMMADALILDGQKVDDEKFAQSEADQETYLNKVQAQVAKIFGV</sequence>
<reference evidence="2" key="1">
    <citation type="journal article" date="2015" name="BMC Genomics">
        <title>Comparative genomics of Fructobacillus spp. and Leuconostoc spp. reveals niche-specific evolution of Fructobacillus spp.</title>
        <authorList>
            <person name="Endo A."/>
            <person name="Tanizawa Y."/>
            <person name="Tanaka N."/>
            <person name="Maeno S."/>
            <person name="Kumar H."/>
            <person name="Shiwa Y."/>
            <person name="Okada S."/>
            <person name="Yoshikawa H."/>
            <person name="Dicks L."/>
            <person name="Nakagawa J."/>
            <person name="Arita M."/>
        </authorList>
    </citation>
    <scope>NUCLEOTIDE SEQUENCE [LARGE SCALE GENOMIC DNA]</scope>
    <source>
        <strain evidence="2">F214-1</strain>
    </source>
</reference>
<dbReference type="STRING" id="709323.GCA_001047135_01154"/>
<dbReference type="Proteomes" id="UP000064514">
    <property type="component" value="Unassembled WGS sequence"/>
</dbReference>
<keyword evidence="3" id="KW-1185">Reference proteome</keyword>
<dbReference type="Proteomes" id="UP001314262">
    <property type="component" value="Unassembled WGS sequence"/>
</dbReference>